<dbReference type="InterPro" id="IPR018957">
    <property type="entry name" value="Znf_C3HC4_RING-type"/>
</dbReference>
<dbReference type="InterPro" id="IPR012677">
    <property type="entry name" value="Nucleotide-bd_a/b_plait_sf"/>
</dbReference>
<dbReference type="PROSITE" id="PS50102">
    <property type="entry name" value="RRM"/>
    <property type="match status" value="1"/>
</dbReference>
<dbReference type="InterPro" id="IPR000504">
    <property type="entry name" value="RRM_dom"/>
</dbReference>
<dbReference type="InterPro" id="IPR001841">
    <property type="entry name" value="Znf_RING"/>
</dbReference>
<feature type="domain" description="C3H1-type" evidence="13">
    <location>
        <begin position="170"/>
        <end position="194"/>
    </location>
</feature>
<feature type="compositionally biased region" description="Polar residues" evidence="10">
    <location>
        <begin position="124"/>
        <end position="144"/>
    </location>
</feature>
<gene>
    <name evidence="15" type="ORF">CVT25_007957</name>
</gene>
<dbReference type="SMART" id="SM00647">
    <property type="entry name" value="IBR"/>
    <property type="match status" value="2"/>
</dbReference>
<dbReference type="Gene3D" id="3.30.70.330">
    <property type="match status" value="1"/>
</dbReference>
<evidence type="ECO:0000256" key="6">
    <source>
        <dbReference type="ARBA" id="ARBA00022786"/>
    </source>
</evidence>
<feature type="compositionally biased region" description="Polar residues" evidence="10">
    <location>
        <begin position="231"/>
        <end position="245"/>
    </location>
</feature>
<dbReference type="EMBL" id="NHYD01001084">
    <property type="protein sequence ID" value="PPQ92126.1"/>
    <property type="molecule type" value="Genomic_DNA"/>
</dbReference>
<comment type="caution">
    <text evidence="15">The sequence shown here is derived from an EMBL/GenBank/DDBJ whole genome shotgun (WGS) entry which is preliminary data.</text>
</comment>
<evidence type="ECO:0000259" key="11">
    <source>
        <dbReference type="PROSITE" id="PS50089"/>
    </source>
</evidence>
<evidence type="ECO:0000313" key="16">
    <source>
        <dbReference type="Proteomes" id="UP000283269"/>
    </source>
</evidence>
<keyword evidence="3 9" id="KW-0479">Metal-binding</keyword>
<dbReference type="Pfam" id="PF01485">
    <property type="entry name" value="IBR"/>
    <property type="match status" value="1"/>
</dbReference>
<dbReference type="GO" id="GO:0097039">
    <property type="term" value="P:protein linear polyubiquitination"/>
    <property type="evidence" value="ECO:0007669"/>
    <property type="project" value="TreeGrafter"/>
</dbReference>
<reference evidence="15 16" key="1">
    <citation type="journal article" date="2018" name="Evol. Lett.">
        <title>Horizontal gene cluster transfer increased hallucinogenic mushroom diversity.</title>
        <authorList>
            <person name="Reynolds H.T."/>
            <person name="Vijayakumar V."/>
            <person name="Gluck-Thaler E."/>
            <person name="Korotkin H.B."/>
            <person name="Matheny P.B."/>
            <person name="Slot J.C."/>
        </authorList>
    </citation>
    <scope>NUCLEOTIDE SEQUENCE [LARGE SCALE GENOMIC DNA]</scope>
    <source>
        <strain evidence="15 16">2631</strain>
    </source>
</reference>
<evidence type="ECO:0000256" key="8">
    <source>
        <dbReference type="PROSITE-ProRule" id="PRU00176"/>
    </source>
</evidence>
<dbReference type="SMART" id="SM00360">
    <property type="entry name" value="RRM"/>
    <property type="match status" value="1"/>
</dbReference>
<feature type="domain" description="C3H1-type" evidence="13">
    <location>
        <begin position="558"/>
        <end position="585"/>
    </location>
</feature>
<dbReference type="InterPro" id="IPR013087">
    <property type="entry name" value="Znf_C2H2_type"/>
</dbReference>
<feature type="zinc finger region" description="C3H1-type" evidence="9">
    <location>
        <begin position="558"/>
        <end position="585"/>
    </location>
</feature>
<dbReference type="GO" id="GO:0043130">
    <property type="term" value="F:ubiquitin binding"/>
    <property type="evidence" value="ECO:0007669"/>
    <property type="project" value="TreeGrafter"/>
</dbReference>
<dbReference type="OrthoDB" id="10009520at2759"/>
<name>A0A409XN65_PSICY</name>
<dbReference type="InterPro" id="IPR013083">
    <property type="entry name" value="Znf_RING/FYVE/PHD"/>
</dbReference>
<dbReference type="Gene3D" id="1.20.120.1750">
    <property type="match status" value="1"/>
</dbReference>
<dbReference type="PROSITE" id="PS00028">
    <property type="entry name" value="ZINC_FINGER_C2H2_1"/>
    <property type="match status" value="1"/>
</dbReference>
<feature type="compositionally biased region" description="Polar residues" evidence="10">
    <location>
        <begin position="521"/>
        <end position="541"/>
    </location>
</feature>
<feature type="region of interest" description="Disordered" evidence="10">
    <location>
        <begin position="504"/>
        <end position="555"/>
    </location>
</feature>
<dbReference type="GO" id="GO:0043161">
    <property type="term" value="P:proteasome-mediated ubiquitin-dependent protein catabolic process"/>
    <property type="evidence" value="ECO:0007669"/>
    <property type="project" value="TreeGrafter"/>
</dbReference>
<keyword evidence="16" id="KW-1185">Reference proteome</keyword>
<keyword evidence="8" id="KW-0694">RNA-binding</keyword>
<evidence type="ECO:0000259" key="14">
    <source>
        <dbReference type="PROSITE" id="PS51873"/>
    </source>
</evidence>
<evidence type="ECO:0000259" key="12">
    <source>
        <dbReference type="PROSITE" id="PS50102"/>
    </source>
</evidence>
<evidence type="ECO:0000256" key="7">
    <source>
        <dbReference type="ARBA" id="ARBA00022833"/>
    </source>
</evidence>
<feature type="compositionally biased region" description="Polar residues" evidence="10">
    <location>
        <begin position="393"/>
        <end position="404"/>
    </location>
</feature>
<feature type="domain" description="C3H1-type" evidence="13">
    <location>
        <begin position="461"/>
        <end position="488"/>
    </location>
</feature>
<accession>A0A409XN65</accession>
<evidence type="ECO:0000259" key="13">
    <source>
        <dbReference type="PROSITE" id="PS50103"/>
    </source>
</evidence>
<feature type="domain" description="RING-type" evidence="11">
    <location>
        <begin position="1093"/>
        <end position="1134"/>
    </location>
</feature>
<dbReference type="InterPro" id="IPR044066">
    <property type="entry name" value="TRIAD_supradom"/>
</dbReference>
<dbReference type="PROSITE" id="PS50103">
    <property type="entry name" value="ZF_C3H1"/>
    <property type="match status" value="3"/>
</dbReference>
<feature type="compositionally biased region" description="Low complexity" evidence="10">
    <location>
        <begin position="322"/>
        <end position="331"/>
    </location>
</feature>
<feature type="compositionally biased region" description="Basic and acidic residues" evidence="10">
    <location>
        <begin position="300"/>
        <end position="316"/>
    </location>
</feature>
<evidence type="ECO:0000256" key="9">
    <source>
        <dbReference type="PROSITE-ProRule" id="PRU00723"/>
    </source>
</evidence>
<evidence type="ECO:0000256" key="4">
    <source>
        <dbReference type="ARBA" id="ARBA00022737"/>
    </source>
</evidence>
<sequence length="1300" mass="145839">MSTVKGKRTATIPSGTKDCHLTSSDATTPPVASSKKNRGKKPETSSKPVSNTPSAPTEVPFNPKSILPVSKPQKSLSKLLEASASVNKHSRSQSCSFPCIDGSVRTFDAQSSSYSFLCEESSLPPSTSRPDVSTDQYQLPSTSSEVVPQREQFKAFGIEAFPTKAVLNELCYDFIDSKRWCPHGHFCYRIHPLHKATYLSTVIKERALYNRMRREGPQRNTMESVLHEPIQSGSLQESRTSSTHDMQIRVKLPHTQSSSRNTASSSGFSQISKSHSKVTTSDILYDKRWINANVIQAREDESERWNTTQDMRKPPWADHPPSDTSSSSNGSDEGDAHLWEPHSVPEDWLAAAASMLPVASTSAWQSLDAPTIPLPSSSNPPVSSLTTHILRLSQTQASSPQPSCGSHEHPQVHPRPSRISYEQPQLHPRPSRISHEHPQVHPLPSRPFEPEVGSSIKHYRPKNNKRCHRWLRDECQLGFDCEFVHDDLDYDIEMPTRIVHPAQVPQAQAPPPPAQRAEHVSQASQERQAQKMPQVTGVPQTPQAPEPAPISKVKHPRPRCTERCRKWLRDECTLGYDCRWAHDDLEYDDDEPVRRGLEVFSWTLHDHMRIRVGAGFEVEQFTTGFESQWVSVGNLPHQLPEEQLVLLLGKFGEILDIRRENPVIARVQFSKPADAYKAFTTLHGVMEFGRKLELRMAVEKKVGGSRIQDTVVRIEWDAPHRNVYMGYESMDAANAVVAKARNTPYEDFMTQANVHIGIPAVGLVTVKFSGLPVHVTEEKMEEVYGPHQGMVTERPNYKEFTVEDTINGVKKLLNQFNGKIADLEFRPPPYRDGKMRAWAHFNTPNDAKAAAENLHGRKPIFTGHTRIMARHIKTINYTLSNENYRKVSLEIRALGETIWRQGGGYSLTTMEKTTHFALRLCGEDIQILRRLKSEVERTINGELLLENGAVTWDEFFGWPPGFAFLQELERIVSGVRIERDVSRRTIRLFGVAKIRALAGERILEKIGILRAQKTLIIPLEGRLAHVFSSGDYEKLQARLGADNLMLDVWNQYLRVRGDQDTHDIAKDAVNAARIKLQILCSGRGSLSSSVHECPVCFSEPSNPVKLGCGHAWCRGCLHRYFIASIDQKFFPLTCLGNEAKCKERIPLFNARAVLSAGELDSVVNAAFAAHVQTHPKEYHYCPTPDCSQVYRSAPEGVFIQCPSCLVRICPSCHKDAHDGQTCSEVKSGDELFKMWTGKHDVKQCPGCSIAIEKDEGCNHMVCTMCKTHVCWVCMKTFPNGAGIYAHMQGEHGDFGLGPII</sequence>
<feature type="compositionally biased region" description="Polar residues" evidence="10">
    <location>
        <begin position="21"/>
        <end position="31"/>
    </location>
</feature>
<dbReference type="PANTHER" id="PTHR22770">
    <property type="entry name" value="UBIQUITIN CONJUGATING ENZYME 7 INTERACTING PROTEIN-RELATED"/>
    <property type="match status" value="1"/>
</dbReference>
<dbReference type="PROSITE" id="PS51873">
    <property type="entry name" value="TRIAD"/>
    <property type="match status" value="1"/>
</dbReference>
<dbReference type="SUPFAM" id="SSF57850">
    <property type="entry name" value="RING/U-box"/>
    <property type="match status" value="2"/>
</dbReference>
<dbReference type="SUPFAM" id="SSF54928">
    <property type="entry name" value="RNA-binding domain, RBD"/>
    <property type="match status" value="1"/>
</dbReference>
<dbReference type="GO" id="GO:0008270">
    <property type="term" value="F:zinc ion binding"/>
    <property type="evidence" value="ECO:0007669"/>
    <property type="project" value="UniProtKB-KW"/>
</dbReference>
<dbReference type="Pfam" id="PF22191">
    <property type="entry name" value="IBR_1"/>
    <property type="match status" value="1"/>
</dbReference>
<dbReference type="GO" id="GO:0004842">
    <property type="term" value="F:ubiquitin-protein transferase activity"/>
    <property type="evidence" value="ECO:0007669"/>
    <property type="project" value="TreeGrafter"/>
</dbReference>
<dbReference type="CDD" id="cd22585">
    <property type="entry name" value="Rcat_RBR_DEAH12-like"/>
    <property type="match status" value="1"/>
</dbReference>
<dbReference type="PANTHER" id="PTHR22770:SF13">
    <property type="entry name" value="RING-TYPE DOMAIN-CONTAINING PROTEIN"/>
    <property type="match status" value="1"/>
</dbReference>
<dbReference type="GO" id="GO:0000151">
    <property type="term" value="C:ubiquitin ligase complex"/>
    <property type="evidence" value="ECO:0007669"/>
    <property type="project" value="TreeGrafter"/>
</dbReference>
<feature type="region of interest" description="Disordered" evidence="10">
    <location>
        <begin position="1"/>
        <end position="70"/>
    </location>
</feature>
<organism evidence="15 16">
    <name type="scientific">Psilocybe cyanescens</name>
    <dbReference type="NCBI Taxonomy" id="93625"/>
    <lineage>
        <taxon>Eukaryota</taxon>
        <taxon>Fungi</taxon>
        <taxon>Dikarya</taxon>
        <taxon>Basidiomycota</taxon>
        <taxon>Agaricomycotina</taxon>
        <taxon>Agaricomycetes</taxon>
        <taxon>Agaricomycetidae</taxon>
        <taxon>Agaricales</taxon>
        <taxon>Agaricineae</taxon>
        <taxon>Strophariaceae</taxon>
        <taxon>Psilocybe</taxon>
    </lineage>
</organism>
<feature type="compositionally biased region" description="Low complexity" evidence="10">
    <location>
        <begin position="257"/>
        <end position="269"/>
    </location>
</feature>
<dbReference type="CDD" id="cd00590">
    <property type="entry name" value="RRM_SF"/>
    <property type="match status" value="2"/>
</dbReference>
<dbReference type="CDD" id="cd20335">
    <property type="entry name" value="BRcat_RBR"/>
    <property type="match status" value="1"/>
</dbReference>
<dbReference type="InParanoid" id="A0A409XN65"/>
<dbReference type="InterPro" id="IPR000571">
    <property type="entry name" value="Znf_CCCH"/>
</dbReference>
<dbReference type="Proteomes" id="UP000283269">
    <property type="component" value="Unassembled WGS sequence"/>
</dbReference>
<dbReference type="STRING" id="93625.A0A409XN65"/>
<dbReference type="InterPro" id="IPR035979">
    <property type="entry name" value="RBD_domain_sf"/>
</dbReference>
<feature type="region of interest" description="Disordered" evidence="10">
    <location>
        <begin position="393"/>
        <end position="457"/>
    </location>
</feature>
<evidence type="ECO:0000256" key="1">
    <source>
        <dbReference type="ARBA" id="ARBA00004906"/>
    </source>
</evidence>
<dbReference type="PROSITE" id="PS50089">
    <property type="entry name" value="ZF_RING_2"/>
    <property type="match status" value="1"/>
</dbReference>
<comment type="pathway">
    <text evidence="1">Protein modification; protein ubiquitination.</text>
</comment>
<feature type="region of interest" description="Disordered" evidence="10">
    <location>
        <begin position="214"/>
        <end position="272"/>
    </location>
</feature>
<proteinExistence type="predicted"/>
<feature type="zinc finger region" description="C3H1-type" evidence="9">
    <location>
        <begin position="170"/>
        <end position="194"/>
    </location>
</feature>
<keyword evidence="6" id="KW-0833">Ubl conjugation pathway</keyword>
<dbReference type="InterPro" id="IPR051628">
    <property type="entry name" value="LUBAC_E3_Ligases"/>
</dbReference>
<evidence type="ECO:0000256" key="3">
    <source>
        <dbReference type="ARBA" id="ARBA00022723"/>
    </source>
</evidence>
<evidence type="ECO:0000313" key="15">
    <source>
        <dbReference type="EMBL" id="PPQ92126.1"/>
    </source>
</evidence>
<keyword evidence="4" id="KW-0677">Repeat</keyword>
<keyword evidence="2" id="KW-0808">Transferase</keyword>
<keyword evidence="5 9" id="KW-0863">Zinc-finger</keyword>
<feature type="domain" description="RING-type" evidence="14">
    <location>
        <begin position="1089"/>
        <end position="1295"/>
    </location>
</feature>
<dbReference type="InterPro" id="IPR002867">
    <property type="entry name" value="IBR_dom"/>
</dbReference>
<dbReference type="Pfam" id="PF00076">
    <property type="entry name" value="RRM_1"/>
    <property type="match status" value="1"/>
</dbReference>
<feature type="region of interest" description="Disordered" evidence="10">
    <location>
        <begin position="121"/>
        <end position="144"/>
    </location>
</feature>
<protein>
    <submittedName>
        <fullName evidence="15">Uncharacterized protein</fullName>
    </submittedName>
</protein>
<feature type="compositionally biased region" description="Polar residues" evidence="10">
    <location>
        <begin position="45"/>
        <end position="55"/>
    </location>
</feature>
<feature type="region of interest" description="Disordered" evidence="10">
    <location>
        <begin position="300"/>
        <end position="339"/>
    </location>
</feature>
<keyword evidence="7 9" id="KW-0862">Zinc</keyword>
<feature type="domain" description="RRM" evidence="12">
    <location>
        <begin position="628"/>
        <end position="699"/>
    </location>
</feature>
<evidence type="ECO:0000256" key="2">
    <source>
        <dbReference type="ARBA" id="ARBA00022679"/>
    </source>
</evidence>
<feature type="zinc finger region" description="C3H1-type" evidence="9">
    <location>
        <begin position="461"/>
        <end position="488"/>
    </location>
</feature>
<dbReference type="Gene3D" id="3.30.40.10">
    <property type="entry name" value="Zinc/RING finger domain, C3HC4 (zinc finger)"/>
    <property type="match status" value="1"/>
</dbReference>
<evidence type="ECO:0000256" key="10">
    <source>
        <dbReference type="SAM" id="MobiDB-lite"/>
    </source>
</evidence>
<evidence type="ECO:0000256" key="5">
    <source>
        <dbReference type="ARBA" id="ARBA00022771"/>
    </source>
</evidence>
<dbReference type="GO" id="GO:0003723">
    <property type="term" value="F:RNA binding"/>
    <property type="evidence" value="ECO:0007669"/>
    <property type="project" value="UniProtKB-UniRule"/>
</dbReference>
<dbReference type="Pfam" id="PF00097">
    <property type="entry name" value="zf-C3HC4"/>
    <property type="match status" value="1"/>
</dbReference>